<sequence>MSASSDDYVIEYFVFAKSKDGSPVRWIANGHRTIAVGLTPLNRCRHLGVPWESKPIELVVLRMLAACPRVAEVVSQPLSLYFGVRGIRTQLRYTPDVSVWVHPSFREELAGGEPLHEIVAKPFPQVLKRSDAVELTFELKSDEDKSLEDDVDEVKRKMVEAIYEHVGKDLFLLTGRKHIDKRFTAVVMELGLAAHDRVGVLDKARCSLAFGDRECLPFGQLSKELGGQPSGERMVKALHYKDFVSIDLRGGLDSMTPVWIRQGA</sequence>
<protein>
    <submittedName>
        <fullName evidence="1">Uncharacterized protein</fullName>
    </submittedName>
</protein>
<dbReference type="Proteomes" id="UP000471409">
    <property type="component" value="Unassembled WGS sequence"/>
</dbReference>
<accession>A0A6P0D9Z8</accession>
<evidence type="ECO:0000313" key="2">
    <source>
        <dbReference type="Proteomes" id="UP000471409"/>
    </source>
</evidence>
<dbReference type="EMBL" id="WXXP01000002">
    <property type="protein sequence ID" value="NEK48542.1"/>
    <property type="molecule type" value="Genomic_DNA"/>
</dbReference>
<dbReference type="RefSeq" id="WP_131591084.1">
    <property type="nucleotide sequence ID" value="NZ_JAAXDU010000013.1"/>
</dbReference>
<proteinExistence type="predicted"/>
<gene>
    <name evidence="1" type="ORF">GUK36_03770</name>
</gene>
<evidence type="ECO:0000313" key="1">
    <source>
        <dbReference type="EMBL" id="NEK48542.1"/>
    </source>
</evidence>
<dbReference type="AlphaFoldDB" id="A0A6P0D9Z8"/>
<name>A0A6P0D9Z8_RHILE</name>
<comment type="caution">
    <text evidence="1">The sequence shown here is derived from an EMBL/GenBank/DDBJ whole genome shotgun (WGS) entry which is preliminary data.</text>
</comment>
<reference evidence="1 2" key="1">
    <citation type="submission" date="2020-01" db="EMBL/GenBank/DDBJ databases">
        <title>Rhizobium genotypes associated with high levels of biological nitrogen fixation by grain legumes in a temperate-maritime cropping system.</title>
        <authorList>
            <person name="Maluk M."/>
            <person name="Francesc Ferrando Molina F."/>
            <person name="Lopez Del Egido L."/>
            <person name="Lafos M."/>
            <person name="Langarica-Fuentes A."/>
            <person name="Gebre Yohannes G."/>
            <person name="Young M.W."/>
            <person name="Martin P."/>
            <person name="Gantlett R."/>
            <person name="Kenicer G."/>
            <person name="Hawes C."/>
            <person name="Begg G.S."/>
            <person name="Quilliam R.S."/>
            <person name="Squire G.R."/>
            <person name="Poole P.S."/>
            <person name="Young P.W."/>
            <person name="Iannetta P.M."/>
            <person name="James E.K."/>
        </authorList>
    </citation>
    <scope>NUCLEOTIDE SEQUENCE [LARGE SCALE GENOMIC DNA]</scope>
    <source>
        <strain evidence="1 2">JHI944</strain>
    </source>
</reference>
<organism evidence="1 2">
    <name type="scientific">Rhizobium leguminosarum</name>
    <dbReference type="NCBI Taxonomy" id="384"/>
    <lineage>
        <taxon>Bacteria</taxon>
        <taxon>Pseudomonadati</taxon>
        <taxon>Pseudomonadota</taxon>
        <taxon>Alphaproteobacteria</taxon>
        <taxon>Hyphomicrobiales</taxon>
        <taxon>Rhizobiaceae</taxon>
        <taxon>Rhizobium/Agrobacterium group</taxon>
        <taxon>Rhizobium</taxon>
    </lineage>
</organism>